<feature type="non-terminal residue" evidence="3">
    <location>
        <position position="1"/>
    </location>
</feature>
<name>A0A7R9AFJ5_9CRUS</name>
<dbReference type="EMBL" id="CAJPEV010005238">
    <property type="protein sequence ID" value="CAG0902928.1"/>
    <property type="molecule type" value="Genomic_DNA"/>
</dbReference>
<evidence type="ECO:0000313" key="3">
    <source>
        <dbReference type="EMBL" id="CAD7253071.1"/>
    </source>
</evidence>
<dbReference type="SUPFAM" id="SSF52402">
    <property type="entry name" value="Adenine nucleotide alpha hydrolases-like"/>
    <property type="match status" value="1"/>
</dbReference>
<accession>A0A7R9AFJ5</accession>
<dbReference type="Proteomes" id="UP000677054">
    <property type="component" value="Unassembled WGS sequence"/>
</dbReference>
<proteinExistence type="predicted"/>
<gene>
    <name evidence="3" type="ORF">DSTB1V02_LOCUS12822</name>
</gene>
<dbReference type="InterPro" id="IPR014729">
    <property type="entry name" value="Rossmann-like_a/b/a_fold"/>
</dbReference>
<dbReference type="GO" id="GO:0005759">
    <property type="term" value="C:mitochondrial matrix"/>
    <property type="evidence" value="ECO:0007669"/>
    <property type="project" value="UniProtKB-SubCell"/>
</dbReference>
<comment type="subcellular location">
    <subcellularLocation>
        <location evidence="1">Mitochondrion matrix</location>
    </subcellularLocation>
</comment>
<dbReference type="Pfam" id="PF01012">
    <property type="entry name" value="ETF"/>
    <property type="match status" value="1"/>
</dbReference>
<reference evidence="3" key="1">
    <citation type="submission" date="2020-11" db="EMBL/GenBank/DDBJ databases">
        <authorList>
            <person name="Tran Van P."/>
        </authorList>
    </citation>
    <scope>NUCLEOTIDE SEQUENCE</scope>
</reference>
<keyword evidence="4" id="KW-1185">Reference proteome</keyword>
<protein>
    <recommendedName>
        <fullName evidence="2">Electron transfer flavoprotein alpha/beta-subunit N-terminal domain-containing protein</fullName>
    </recommendedName>
</protein>
<feature type="domain" description="Electron transfer flavoprotein alpha/beta-subunit N-terminal" evidence="2">
    <location>
        <begin position="15"/>
        <end position="63"/>
    </location>
</feature>
<organism evidence="3">
    <name type="scientific">Darwinula stevensoni</name>
    <dbReference type="NCBI Taxonomy" id="69355"/>
    <lineage>
        <taxon>Eukaryota</taxon>
        <taxon>Metazoa</taxon>
        <taxon>Ecdysozoa</taxon>
        <taxon>Arthropoda</taxon>
        <taxon>Crustacea</taxon>
        <taxon>Oligostraca</taxon>
        <taxon>Ostracoda</taxon>
        <taxon>Podocopa</taxon>
        <taxon>Podocopida</taxon>
        <taxon>Darwinulocopina</taxon>
        <taxon>Darwinuloidea</taxon>
        <taxon>Darwinulidae</taxon>
        <taxon>Darwinula</taxon>
    </lineage>
</organism>
<sequence>MMLGDKVIAEEAERIEQNNGSFKKASFEAINYASKIAASAGTQVCAVVLGEANDTAILGNYGAN</sequence>
<evidence type="ECO:0000256" key="1">
    <source>
        <dbReference type="ARBA" id="ARBA00004305"/>
    </source>
</evidence>
<dbReference type="AlphaFoldDB" id="A0A7R9AFJ5"/>
<dbReference type="Gene3D" id="3.40.50.620">
    <property type="entry name" value="HUPs"/>
    <property type="match status" value="1"/>
</dbReference>
<evidence type="ECO:0000313" key="4">
    <source>
        <dbReference type="Proteomes" id="UP000677054"/>
    </source>
</evidence>
<evidence type="ECO:0000259" key="2">
    <source>
        <dbReference type="Pfam" id="PF01012"/>
    </source>
</evidence>
<dbReference type="InterPro" id="IPR014730">
    <property type="entry name" value="ETF_a/b_N"/>
</dbReference>
<dbReference type="EMBL" id="LR904755">
    <property type="protein sequence ID" value="CAD7253071.1"/>
    <property type="molecule type" value="Genomic_DNA"/>
</dbReference>